<dbReference type="RefSeq" id="WP_345517038.1">
    <property type="nucleotide sequence ID" value="NZ_BAAAXD010000042.1"/>
</dbReference>
<dbReference type="Proteomes" id="UP001589710">
    <property type="component" value="Unassembled WGS sequence"/>
</dbReference>
<accession>A0ABV5R7H4</accession>
<evidence type="ECO:0008006" key="3">
    <source>
        <dbReference type="Google" id="ProtNLM"/>
    </source>
</evidence>
<gene>
    <name evidence="1" type="ORF">ACFFTL_16120</name>
</gene>
<name>A0ABV5R7H4_9ACTN</name>
<sequence>MIVSLVYKVTRKVLSVPAVLLHRNTSENAELLVLRHENAVLREQLKGPVRYKPADRFWFAALSANVGASQQVNGLSERRFVLSRNLRAACGICVWLL</sequence>
<evidence type="ECO:0000313" key="1">
    <source>
        <dbReference type="EMBL" id="MFB9573795.1"/>
    </source>
</evidence>
<protein>
    <recommendedName>
        <fullName evidence="3">Integrase</fullName>
    </recommendedName>
</protein>
<proteinExistence type="predicted"/>
<reference evidence="1 2" key="1">
    <citation type="submission" date="2024-09" db="EMBL/GenBank/DDBJ databases">
        <authorList>
            <person name="Sun Q."/>
            <person name="Mori K."/>
        </authorList>
    </citation>
    <scope>NUCLEOTIDE SEQUENCE [LARGE SCALE GENOMIC DNA]</scope>
    <source>
        <strain evidence="1 2">JCM 3331</strain>
    </source>
</reference>
<comment type="caution">
    <text evidence="1">The sequence shown here is derived from an EMBL/GenBank/DDBJ whole genome shotgun (WGS) entry which is preliminary data.</text>
</comment>
<keyword evidence="2" id="KW-1185">Reference proteome</keyword>
<dbReference type="EMBL" id="JBHMCG010000074">
    <property type="protein sequence ID" value="MFB9573795.1"/>
    <property type="molecule type" value="Genomic_DNA"/>
</dbReference>
<organism evidence="1 2">
    <name type="scientific">Streptomyces yanii</name>
    <dbReference type="NCBI Taxonomy" id="78510"/>
    <lineage>
        <taxon>Bacteria</taxon>
        <taxon>Bacillati</taxon>
        <taxon>Actinomycetota</taxon>
        <taxon>Actinomycetes</taxon>
        <taxon>Kitasatosporales</taxon>
        <taxon>Streptomycetaceae</taxon>
        <taxon>Streptomyces</taxon>
    </lineage>
</organism>
<evidence type="ECO:0000313" key="2">
    <source>
        <dbReference type="Proteomes" id="UP001589710"/>
    </source>
</evidence>